<accession>A0A938Y7Q7</accession>
<dbReference type="AlphaFoldDB" id="A0A938Y7Q7"/>
<organism evidence="1 2">
    <name type="scientific">Nocardioides faecalis</name>
    <dbReference type="NCBI Taxonomy" id="2803858"/>
    <lineage>
        <taxon>Bacteria</taxon>
        <taxon>Bacillati</taxon>
        <taxon>Actinomycetota</taxon>
        <taxon>Actinomycetes</taxon>
        <taxon>Propionibacteriales</taxon>
        <taxon>Nocardioidaceae</taxon>
        <taxon>Nocardioides</taxon>
    </lineage>
</organism>
<protein>
    <submittedName>
        <fullName evidence="1">Uncharacterized protein</fullName>
    </submittedName>
</protein>
<dbReference type="RefSeq" id="WP_205291032.1">
    <property type="nucleotide sequence ID" value="NZ_CP074406.1"/>
</dbReference>
<dbReference type="EMBL" id="JAERTX010000005">
    <property type="protein sequence ID" value="MBM9459728.1"/>
    <property type="molecule type" value="Genomic_DNA"/>
</dbReference>
<name>A0A938Y7Q7_9ACTN</name>
<keyword evidence="2" id="KW-1185">Reference proteome</keyword>
<reference evidence="1" key="1">
    <citation type="submission" date="2021-01" db="EMBL/GenBank/DDBJ databases">
        <title>Novel species in genus Nocardioides.</title>
        <authorList>
            <person name="Zhang G."/>
        </authorList>
    </citation>
    <scope>NUCLEOTIDE SEQUENCE</scope>
    <source>
        <strain evidence="1">Zg-536</strain>
    </source>
</reference>
<comment type="caution">
    <text evidence="1">The sequence shown here is derived from an EMBL/GenBank/DDBJ whole genome shotgun (WGS) entry which is preliminary data.</text>
</comment>
<evidence type="ECO:0000313" key="2">
    <source>
        <dbReference type="Proteomes" id="UP000663791"/>
    </source>
</evidence>
<proteinExistence type="predicted"/>
<sequence length="203" mass="22666">MPGPEMRRAIRLQQFLRDKAIQECGGQPGSIDATYNREDQSRFPDLDLIRERGLMEQRAVEQEDQRLEVLDADCPDLVPDIALYDPWVQVQDSWYDVVVSAEQSDPVQAEKPQLADCLASKAKVRIAVADPINEYLQAVNEEVARGVSQARERKLSTAYAACARSYFAALRAELLKSRPDAIDRNREALSGFAAEVVAAGYVP</sequence>
<evidence type="ECO:0000313" key="1">
    <source>
        <dbReference type="EMBL" id="MBM9459728.1"/>
    </source>
</evidence>
<dbReference type="Proteomes" id="UP000663791">
    <property type="component" value="Unassembled WGS sequence"/>
</dbReference>
<gene>
    <name evidence="1" type="ORF">JK386_07415</name>
</gene>